<dbReference type="PROSITE" id="PS51208">
    <property type="entry name" value="AUTOTRANSPORTER"/>
    <property type="match status" value="1"/>
</dbReference>
<dbReference type="Pfam" id="PF03797">
    <property type="entry name" value="Autotransporter"/>
    <property type="match status" value="1"/>
</dbReference>
<reference evidence="3 4" key="1">
    <citation type="submission" date="2013-08" db="EMBL/GenBank/DDBJ databases">
        <authorList>
            <person name="Weinstock G."/>
            <person name="Sodergren E."/>
            <person name="Wylie T."/>
            <person name="Fulton L."/>
            <person name="Fulton R."/>
            <person name="Fronick C."/>
            <person name="O'Laughlin M."/>
            <person name="Godfrey J."/>
            <person name="Miner T."/>
            <person name="Herter B."/>
            <person name="Appelbaum E."/>
            <person name="Cordes M."/>
            <person name="Lek S."/>
            <person name="Wollam A."/>
            <person name="Pepin K.H."/>
            <person name="Palsikar V.B."/>
            <person name="Mitreva M."/>
            <person name="Wilson R.K."/>
        </authorList>
    </citation>
    <scope>NUCLEOTIDE SEQUENCE [LARGE SCALE GENOMIC DNA]</scope>
    <source>
        <strain evidence="3 4">ATCC BAA-474</strain>
    </source>
</reference>
<protein>
    <recommendedName>
        <fullName evidence="2">Autotransporter domain-containing protein</fullName>
    </recommendedName>
</protein>
<dbReference type="EMBL" id="AXZF01000041">
    <property type="protein sequence ID" value="ERT68934.1"/>
    <property type="molecule type" value="Genomic_DNA"/>
</dbReference>
<name>U7VCR9_9FUSO</name>
<keyword evidence="4" id="KW-1185">Reference proteome</keyword>
<feature type="compositionally biased region" description="Pro residues" evidence="1">
    <location>
        <begin position="81"/>
        <end position="96"/>
    </location>
</feature>
<evidence type="ECO:0000313" key="3">
    <source>
        <dbReference type="EMBL" id="ERT68934.1"/>
    </source>
</evidence>
<gene>
    <name evidence="3" type="ORF">HMPREF0202_01177</name>
</gene>
<dbReference type="STRING" id="1319815.HMPREF0202_01177"/>
<dbReference type="HOGENOM" id="CLU_258609_0_0_0"/>
<dbReference type="InterPro" id="IPR005546">
    <property type="entry name" value="Autotransporte_beta"/>
</dbReference>
<dbReference type="Proteomes" id="UP000017081">
    <property type="component" value="Unassembled WGS sequence"/>
</dbReference>
<comment type="caution">
    <text evidence="3">The sequence shown here is derived from an EMBL/GenBank/DDBJ whole genome shotgun (WGS) entry which is preliminary data.</text>
</comment>
<dbReference type="Gene3D" id="2.40.128.130">
    <property type="entry name" value="Autotransporter beta-domain"/>
    <property type="match status" value="1"/>
</dbReference>
<evidence type="ECO:0000256" key="1">
    <source>
        <dbReference type="SAM" id="MobiDB-lite"/>
    </source>
</evidence>
<evidence type="ECO:0000259" key="2">
    <source>
        <dbReference type="PROSITE" id="PS51208"/>
    </source>
</evidence>
<dbReference type="SUPFAM" id="SSF103515">
    <property type="entry name" value="Autotransporter"/>
    <property type="match status" value="1"/>
</dbReference>
<dbReference type="InterPro" id="IPR036709">
    <property type="entry name" value="Autotransporte_beta_dom_sf"/>
</dbReference>
<evidence type="ECO:0000313" key="4">
    <source>
        <dbReference type="Proteomes" id="UP000017081"/>
    </source>
</evidence>
<dbReference type="eggNOG" id="COG4625">
    <property type="taxonomic scope" value="Bacteria"/>
</dbReference>
<feature type="domain" description="Autotransporter" evidence="2">
    <location>
        <begin position="851"/>
        <end position="1142"/>
    </location>
</feature>
<organism evidence="3 4">
    <name type="scientific">Cetobacterium somerae ATCC BAA-474</name>
    <dbReference type="NCBI Taxonomy" id="1319815"/>
    <lineage>
        <taxon>Bacteria</taxon>
        <taxon>Fusobacteriati</taxon>
        <taxon>Fusobacteriota</taxon>
        <taxon>Fusobacteriia</taxon>
        <taxon>Fusobacteriales</taxon>
        <taxon>Fusobacteriaceae</taxon>
        <taxon>Cetobacterium</taxon>
    </lineage>
</organism>
<dbReference type="PATRIC" id="fig|1319815.3.peg.1131"/>
<accession>U7VCR9</accession>
<proteinExistence type="predicted"/>
<sequence>MKEKLLFLFSLLIILNKTSLSSNDDTGVIFFTNFNYFKSNEKNFKDVGVEDEGLSLMMSSSDENPTIPPLINPDSDKPIKPEIPVPPDENIPPVKPTNPDKPEIPEDKYTEIFFENNWIWNTHTYVDSEDVIVSSSSGILTGMGAIQSGFTAENVKNILVNGDSSDISYVGMLSLNGAKIINGEEGTIVVEGIGNDVGMGIVGEGEGRNLGTISVSNSQTGVGIYVTEQGVGENIGTINVGNKQLAMLVEKNGSIFNSGVISINSQGIGMVANNASEDSFLLNEENGVIKGDAQVGILINGNSSTQNYGKIDISNGVAGILVNGQGSSYNFSSINLINTSYGMLSQNGGIIVNGGSGYNSTITTDNTEIAKMAVLGSGTALNYNTLNSENVKYTMYLSGTGNITNYGTVSLKLADEFEQSVVIYGENGGSIVNYQGATITIDGGVDNYGIVMNNSGNVVNNGIINAGAYQHGVLLSGDATGTNNGDINISVLGSGVVLYNTTANSLFRNFGTIKDGYQGQGAYYGIVSNGAGSIENNGIINLTNGTAAISISGSGTATNTSSGEIAIKKTKYGMYGKNGAAIINEGTITYTPVFGVYSGTNGGMYVNGSGSALNNGTITIGGSNINAMASSGNLSLVNGGSGTINILDGAVDNFAFNVSGGTATNKGIVNLGNSGSLISGGTLFNYGDIIASKGITNGPNGKLVMEKGGTTNTALQMATLGLSYAQAKYSAEDSSFALVPLSFDAQNFESYSYLYDVTSSEDSVYMRRKDFREITEIEVGEFLEKIYYDSDNSSKDKFFDILRSSKNINQYNYYLDKFFGRDLYPAIIFQTRDSIIYTTEDILENLNQKLRNDRKSSYIVGYTFERFRQKGFDRVEGHDDSLNGFYLGKQFYLDKKSDYGLVFSYTRLDSDYKSNVGEREDNFLQGTAFLNYDYEDVKAISTLYLGFSKGDIKRKFNLSYLNYQDFAPMYEEINEKYKGNTKNFYVGTSGKISKRYNVSNFFLEPELGAHAMGIFQNKINESGGEYELKVDELNRFFGKVKAQVGIGKVFNPKSYMLTLKLMGGLGQEINSSNDDLKVSLKNVENEKVKIKVDRENQFSKEVGLKVDIEKIDISSLDLYIDYRYIFEDENSWKIGAGLSYRF</sequence>
<dbReference type="AlphaFoldDB" id="U7VCR9"/>
<feature type="region of interest" description="Disordered" evidence="1">
    <location>
        <begin position="74"/>
        <end position="103"/>
    </location>
</feature>
<dbReference type="RefSeq" id="WP_023050716.1">
    <property type="nucleotide sequence ID" value="NZ_CP173065.2"/>
</dbReference>